<dbReference type="AlphaFoldDB" id="A0A0M3I0U2"/>
<accession>A0A0M3I0U2</accession>
<dbReference type="WBParaSite" id="ALUE_0000979901-mRNA-1">
    <property type="protein sequence ID" value="ALUE_0000979901-mRNA-1"/>
    <property type="gene ID" value="ALUE_0000979901"/>
</dbReference>
<organism evidence="1 2">
    <name type="scientific">Ascaris lumbricoides</name>
    <name type="common">Giant roundworm</name>
    <dbReference type="NCBI Taxonomy" id="6252"/>
    <lineage>
        <taxon>Eukaryota</taxon>
        <taxon>Metazoa</taxon>
        <taxon>Ecdysozoa</taxon>
        <taxon>Nematoda</taxon>
        <taxon>Chromadorea</taxon>
        <taxon>Rhabditida</taxon>
        <taxon>Spirurina</taxon>
        <taxon>Ascaridomorpha</taxon>
        <taxon>Ascaridoidea</taxon>
        <taxon>Ascarididae</taxon>
        <taxon>Ascaris</taxon>
    </lineage>
</organism>
<sequence>MFIFRCRQSGGRKQRRAARFVIAALFSKCFEASGARTPHFCCVGVDDVDRGSILKSCSNASRLLKEFGSLC</sequence>
<protein>
    <submittedName>
        <fullName evidence="2">Secreted protein</fullName>
    </submittedName>
</protein>
<proteinExistence type="predicted"/>
<dbReference type="Proteomes" id="UP000036681">
    <property type="component" value="Unplaced"/>
</dbReference>
<reference evidence="2" key="1">
    <citation type="submission" date="2017-02" db="UniProtKB">
        <authorList>
            <consortium name="WormBaseParasite"/>
        </authorList>
    </citation>
    <scope>IDENTIFICATION</scope>
</reference>
<evidence type="ECO:0000313" key="2">
    <source>
        <dbReference type="WBParaSite" id="ALUE_0000979901-mRNA-1"/>
    </source>
</evidence>
<name>A0A0M3I0U2_ASCLU</name>
<evidence type="ECO:0000313" key="1">
    <source>
        <dbReference type="Proteomes" id="UP000036681"/>
    </source>
</evidence>
<keyword evidence="1" id="KW-1185">Reference proteome</keyword>